<name>A0A086JHN7_TOXGO</name>
<gene>
    <name evidence="2" type="ORF">TGDOM2_236160B</name>
</gene>
<dbReference type="VEuPathDB" id="ToxoDB:TGDOM2_236160B"/>
<dbReference type="Proteomes" id="UP000028837">
    <property type="component" value="Unassembled WGS sequence"/>
</dbReference>
<organism evidence="2 3">
    <name type="scientific">Toxoplasma gondii GAB2-2007-GAL-DOM2</name>
    <dbReference type="NCBI Taxonomy" id="1130820"/>
    <lineage>
        <taxon>Eukaryota</taxon>
        <taxon>Sar</taxon>
        <taxon>Alveolata</taxon>
        <taxon>Apicomplexa</taxon>
        <taxon>Conoidasida</taxon>
        <taxon>Coccidia</taxon>
        <taxon>Eucoccidiorida</taxon>
        <taxon>Eimeriorina</taxon>
        <taxon>Sarcocystidae</taxon>
        <taxon>Toxoplasma</taxon>
    </lineage>
</organism>
<reference evidence="2 3" key="1">
    <citation type="submission" date="2014-02" db="EMBL/GenBank/DDBJ databases">
        <authorList>
            <person name="Sibley D."/>
            <person name="Venepally P."/>
            <person name="Karamycheva S."/>
            <person name="Hadjithomas M."/>
            <person name="Khan A."/>
            <person name="Brunk B."/>
            <person name="Roos D."/>
            <person name="Caler E."/>
            <person name="Lorenzi H."/>
        </authorList>
    </citation>
    <scope>NUCLEOTIDE SEQUENCE [LARGE SCALE GENOMIC DNA]</scope>
    <source>
        <strain evidence="2 3">GAB2-2007-GAL-DOM2</strain>
    </source>
</reference>
<evidence type="ECO:0000313" key="3">
    <source>
        <dbReference type="Proteomes" id="UP000028837"/>
    </source>
</evidence>
<feature type="non-terminal residue" evidence="2">
    <location>
        <position position="1"/>
    </location>
</feature>
<evidence type="ECO:0000313" key="2">
    <source>
        <dbReference type="EMBL" id="KFG31655.1"/>
    </source>
</evidence>
<protein>
    <submittedName>
        <fullName evidence="2">Uncharacterized protein</fullName>
    </submittedName>
</protein>
<feature type="region of interest" description="Disordered" evidence="1">
    <location>
        <begin position="108"/>
        <end position="233"/>
    </location>
</feature>
<feature type="compositionally biased region" description="Acidic residues" evidence="1">
    <location>
        <begin position="130"/>
        <end position="144"/>
    </location>
</feature>
<evidence type="ECO:0000256" key="1">
    <source>
        <dbReference type="SAM" id="MobiDB-lite"/>
    </source>
</evidence>
<feature type="compositionally biased region" description="Basic and acidic residues" evidence="1">
    <location>
        <begin position="157"/>
        <end position="170"/>
    </location>
</feature>
<dbReference type="EMBL" id="AHZU02001502">
    <property type="protein sequence ID" value="KFG31655.1"/>
    <property type="molecule type" value="Genomic_DNA"/>
</dbReference>
<dbReference type="AlphaFoldDB" id="A0A086JHN7"/>
<proteinExistence type="predicted"/>
<comment type="caution">
    <text evidence="2">The sequence shown here is derived from an EMBL/GenBank/DDBJ whole genome shotgun (WGS) entry which is preliminary data.</text>
</comment>
<accession>A0A086JHN7</accession>
<sequence length="267" mass="29533">KHETVREVFGSPLEFQSAEDSTDSSGLHKRAKLHVAGPKAKGSVFVSAFLPDSVDAGEEEEDSQSLFAGDELDWRALRERPFLLKLWLRDRIRAVHLALVSVASGEAYEDVKRSRGTSSSRKKDGKGNEGEEEGDEEEKEEEDGATGRWTIESLFVHVEKREEGDEKSSGGEEEEEEKKKKKSKVLIAVKGNPYDNPDIEPPRSPADLAPNSSSERVCRAGEARGACGGTKRGENRMGIREFMLTQLASTTGMLSVKEKGKQCTFFR</sequence>